<dbReference type="GO" id="GO:0046872">
    <property type="term" value="F:metal ion binding"/>
    <property type="evidence" value="ECO:0007669"/>
    <property type="project" value="UniProtKB-KW"/>
</dbReference>
<dbReference type="GO" id="GO:0019243">
    <property type="term" value="P:methylglyoxal catabolic process to D-lactate via S-lactoyl-glutathione"/>
    <property type="evidence" value="ECO:0007669"/>
    <property type="project" value="UniProtKB-UniRule"/>
</dbReference>
<evidence type="ECO:0000256" key="5">
    <source>
        <dbReference type="ARBA" id="ARBA00022801"/>
    </source>
</evidence>
<feature type="binding site" evidence="7">
    <location>
        <position position="56"/>
    </location>
    <ligand>
        <name>Zn(2+)</name>
        <dbReference type="ChEBI" id="CHEBI:29105"/>
        <label>1</label>
    </ligand>
</feature>
<comment type="caution">
    <text evidence="9">The sequence shown here is derived from an EMBL/GenBank/DDBJ whole genome shotgun (WGS) entry which is preliminary data.</text>
</comment>
<organism evidence="9 10">
    <name type="scientific">Blastochloris sulfoviridis</name>
    <dbReference type="NCBI Taxonomy" id="50712"/>
    <lineage>
        <taxon>Bacteria</taxon>
        <taxon>Pseudomonadati</taxon>
        <taxon>Pseudomonadota</taxon>
        <taxon>Alphaproteobacteria</taxon>
        <taxon>Hyphomicrobiales</taxon>
        <taxon>Blastochloridaceae</taxon>
        <taxon>Blastochloris</taxon>
    </lineage>
</organism>
<evidence type="ECO:0000256" key="2">
    <source>
        <dbReference type="ARBA" id="ARBA00004963"/>
    </source>
</evidence>
<dbReference type="CDD" id="cd07723">
    <property type="entry name" value="hydroxyacylglutathione_hydrolase_MBL-fold"/>
    <property type="match status" value="1"/>
</dbReference>
<dbReference type="PANTHER" id="PTHR43705">
    <property type="entry name" value="HYDROXYACYLGLUTATHIONE HYDROLASE"/>
    <property type="match status" value="1"/>
</dbReference>
<dbReference type="InterPro" id="IPR050110">
    <property type="entry name" value="Glyoxalase_II_hydrolase"/>
</dbReference>
<dbReference type="RefSeq" id="WP_150096006.1">
    <property type="nucleotide sequence ID" value="NZ_VWPL01000002.1"/>
</dbReference>
<feature type="binding site" evidence="7">
    <location>
        <position position="133"/>
    </location>
    <ligand>
        <name>Zn(2+)</name>
        <dbReference type="ChEBI" id="CHEBI:29105"/>
        <label>2</label>
    </ligand>
</feature>
<dbReference type="InterPro" id="IPR036866">
    <property type="entry name" value="RibonucZ/Hydroxyglut_hydro"/>
</dbReference>
<dbReference type="UniPathway" id="UPA00619">
    <property type="reaction ID" value="UER00676"/>
</dbReference>
<dbReference type="Pfam" id="PF00753">
    <property type="entry name" value="Lactamase_B"/>
    <property type="match status" value="1"/>
</dbReference>
<feature type="binding site" evidence="7">
    <location>
        <position position="60"/>
    </location>
    <ligand>
        <name>Zn(2+)</name>
        <dbReference type="ChEBI" id="CHEBI:29105"/>
        <label>2</label>
    </ligand>
</feature>
<sequence>MPATIRLFRCRTDNYGVLIHDPATGATAAVDAPDAGPIRAELAAAGWQLTDILVTHHHADHVAGLEALAAETGCRVVAARADAGRIGGVTLPVADGERVAVGALEALVMATPGHTSGHIAFWFGGLGAVFVGDTLFSLGCGRLFEGTPAEMWASLQKLRALPDDTLVYCGHDYTLANAAFALTVEPDNPALQARAAEAERLAAAGKPTIPTTIGVEKATNPFLRADRPQLGAAIGLPGAPAVEVFAELRRRKDRF</sequence>
<dbReference type="AlphaFoldDB" id="A0A5M6I6G7"/>
<comment type="catalytic activity">
    <reaction evidence="1 7">
        <text>an S-(2-hydroxyacyl)glutathione + H2O = a 2-hydroxy carboxylate + glutathione + H(+)</text>
        <dbReference type="Rhea" id="RHEA:21864"/>
        <dbReference type="ChEBI" id="CHEBI:15377"/>
        <dbReference type="ChEBI" id="CHEBI:15378"/>
        <dbReference type="ChEBI" id="CHEBI:57925"/>
        <dbReference type="ChEBI" id="CHEBI:58896"/>
        <dbReference type="ChEBI" id="CHEBI:71261"/>
        <dbReference type="EC" id="3.1.2.6"/>
    </reaction>
</comment>
<evidence type="ECO:0000256" key="1">
    <source>
        <dbReference type="ARBA" id="ARBA00001623"/>
    </source>
</evidence>
<keyword evidence="10" id="KW-1185">Reference proteome</keyword>
<feature type="binding site" evidence="7">
    <location>
        <position position="171"/>
    </location>
    <ligand>
        <name>Zn(2+)</name>
        <dbReference type="ChEBI" id="CHEBI:29105"/>
        <label>2</label>
    </ligand>
</feature>
<dbReference type="GO" id="GO:0004416">
    <property type="term" value="F:hydroxyacylglutathione hydrolase activity"/>
    <property type="evidence" value="ECO:0007669"/>
    <property type="project" value="UniProtKB-UniRule"/>
</dbReference>
<comment type="subunit">
    <text evidence="7">Monomer.</text>
</comment>
<comment type="pathway">
    <text evidence="2 7">Secondary metabolite metabolism; methylglyoxal degradation; (R)-lactate from methylglyoxal: step 2/2.</text>
</comment>
<evidence type="ECO:0000259" key="8">
    <source>
        <dbReference type="SMART" id="SM00849"/>
    </source>
</evidence>
<comment type="function">
    <text evidence="7">Thiolesterase that catalyzes the hydrolysis of S-D-lactoyl-glutathione to form glutathione and D-lactic acid.</text>
</comment>
<feature type="binding site" evidence="7">
    <location>
        <position position="114"/>
    </location>
    <ligand>
        <name>Zn(2+)</name>
        <dbReference type="ChEBI" id="CHEBI:29105"/>
        <label>1</label>
    </ligand>
</feature>
<keyword evidence="6 7" id="KW-0862">Zinc</keyword>
<dbReference type="PIRSF" id="PIRSF005457">
    <property type="entry name" value="Glx"/>
    <property type="match status" value="1"/>
</dbReference>
<comment type="cofactor">
    <cofactor evidence="7">
        <name>Zn(2+)</name>
        <dbReference type="ChEBI" id="CHEBI:29105"/>
    </cofactor>
    <text evidence="7">Binds 2 Zn(2+) ions per subunit.</text>
</comment>
<evidence type="ECO:0000256" key="7">
    <source>
        <dbReference type="HAMAP-Rule" id="MF_01374"/>
    </source>
</evidence>
<feature type="binding site" evidence="7">
    <location>
        <position position="133"/>
    </location>
    <ligand>
        <name>Zn(2+)</name>
        <dbReference type="ChEBI" id="CHEBI:29105"/>
        <label>1</label>
    </ligand>
</feature>
<feature type="binding site" evidence="7">
    <location>
        <position position="58"/>
    </location>
    <ligand>
        <name>Zn(2+)</name>
        <dbReference type="ChEBI" id="CHEBI:29105"/>
        <label>1</label>
    </ligand>
</feature>
<dbReference type="InterPro" id="IPR032282">
    <property type="entry name" value="HAGH_C"/>
</dbReference>
<dbReference type="InterPro" id="IPR035680">
    <property type="entry name" value="Clx_II_MBL"/>
</dbReference>
<evidence type="ECO:0000256" key="4">
    <source>
        <dbReference type="ARBA" id="ARBA00022723"/>
    </source>
</evidence>
<dbReference type="SMART" id="SM00849">
    <property type="entry name" value="Lactamase_B"/>
    <property type="match status" value="1"/>
</dbReference>
<dbReference type="InterPro" id="IPR017782">
    <property type="entry name" value="Hydroxyacylglutathione_Hdrlase"/>
</dbReference>
<proteinExistence type="inferred from homology"/>
<accession>A0A5M6I6G7</accession>
<keyword evidence="4 7" id="KW-0479">Metal-binding</keyword>
<evidence type="ECO:0000313" key="10">
    <source>
        <dbReference type="Proteomes" id="UP000323886"/>
    </source>
</evidence>
<feature type="domain" description="Metallo-beta-lactamase" evidence="8">
    <location>
        <begin position="13"/>
        <end position="171"/>
    </location>
</feature>
<gene>
    <name evidence="7 9" type="primary">gloB</name>
    <name evidence="9" type="ORF">F1193_01425</name>
</gene>
<dbReference type="SUPFAM" id="SSF56281">
    <property type="entry name" value="Metallo-hydrolase/oxidoreductase"/>
    <property type="match status" value="1"/>
</dbReference>
<name>A0A5M6I6G7_9HYPH</name>
<comment type="similarity">
    <text evidence="3 7">Belongs to the metallo-beta-lactamase superfamily. Glyoxalase II family.</text>
</comment>
<dbReference type="InterPro" id="IPR001279">
    <property type="entry name" value="Metallo-B-lactamas"/>
</dbReference>
<dbReference type="NCBIfam" id="TIGR03413">
    <property type="entry name" value="GSH_gloB"/>
    <property type="match status" value="1"/>
</dbReference>
<evidence type="ECO:0000256" key="3">
    <source>
        <dbReference type="ARBA" id="ARBA00006759"/>
    </source>
</evidence>
<reference evidence="9 10" key="1">
    <citation type="submission" date="2019-09" db="EMBL/GenBank/DDBJ databases">
        <title>Draft Whole-Genome sequence of Blastochloris sulfoviridis DSM 729.</title>
        <authorList>
            <person name="Meyer T.E."/>
            <person name="Kyndt J.A."/>
        </authorList>
    </citation>
    <scope>NUCLEOTIDE SEQUENCE [LARGE SCALE GENOMIC DNA]</scope>
    <source>
        <strain evidence="9 10">DSM 729</strain>
    </source>
</reference>
<feature type="binding site" evidence="7">
    <location>
        <position position="61"/>
    </location>
    <ligand>
        <name>Zn(2+)</name>
        <dbReference type="ChEBI" id="CHEBI:29105"/>
        <label>2</label>
    </ligand>
</feature>
<dbReference type="EMBL" id="VWPL01000002">
    <property type="protein sequence ID" value="KAA5603457.1"/>
    <property type="molecule type" value="Genomic_DNA"/>
</dbReference>
<protein>
    <recommendedName>
        <fullName evidence="7">Hydroxyacylglutathione hydrolase</fullName>
        <ecNumber evidence="7">3.1.2.6</ecNumber>
    </recommendedName>
    <alternativeName>
        <fullName evidence="7">Glyoxalase II</fullName>
        <shortName evidence="7">Glx II</shortName>
    </alternativeName>
</protein>
<keyword evidence="5 7" id="KW-0378">Hydrolase</keyword>
<evidence type="ECO:0000313" key="9">
    <source>
        <dbReference type="EMBL" id="KAA5603457.1"/>
    </source>
</evidence>
<evidence type="ECO:0000256" key="6">
    <source>
        <dbReference type="ARBA" id="ARBA00022833"/>
    </source>
</evidence>
<dbReference type="EC" id="3.1.2.6" evidence="7"/>
<dbReference type="OrthoDB" id="9802248at2"/>
<dbReference type="Gene3D" id="3.60.15.10">
    <property type="entry name" value="Ribonuclease Z/Hydroxyacylglutathione hydrolase-like"/>
    <property type="match status" value="1"/>
</dbReference>
<dbReference type="Pfam" id="PF16123">
    <property type="entry name" value="HAGH_C"/>
    <property type="match status" value="1"/>
</dbReference>
<dbReference type="HAMAP" id="MF_01374">
    <property type="entry name" value="Glyoxalase_2"/>
    <property type="match status" value="1"/>
</dbReference>
<dbReference type="PANTHER" id="PTHR43705:SF1">
    <property type="entry name" value="HYDROXYACYLGLUTATHIONE HYDROLASE GLOB"/>
    <property type="match status" value="1"/>
</dbReference>
<dbReference type="Proteomes" id="UP000323886">
    <property type="component" value="Unassembled WGS sequence"/>
</dbReference>